<dbReference type="EMBL" id="JAEKFT010000042">
    <property type="protein sequence ID" value="MBT0963909.1"/>
    <property type="molecule type" value="Genomic_DNA"/>
</dbReference>
<feature type="binding site" evidence="6">
    <location>
        <position position="6"/>
    </location>
    <ligand>
        <name>Mg(2+)</name>
        <dbReference type="ChEBI" id="CHEBI:18420"/>
    </ligand>
</feature>
<keyword evidence="6" id="KW-0800">Toxin</keyword>
<dbReference type="InterPro" id="IPR022907">
    <property type="entry name" value="VapC_family"/>
</dbReference>
<proteinExistence type="inferred from homology"/>
<feature type="binding site" evidence="6">
    <location>
        <position position="96"/>
    </location>
    <ligand>
        <name>Mg(2+)</name>
        <dbReference type="ChEBI" id="CHEBI:18420"/>
    </ligand>
</feature>
<dbReference type="InterPro" id="IPR002716">
    <property type="entry name" value="PIN_dom"/>
</dbReference>
<comment type="similarity">
    <text evidence="6">Belongs to the PINc/VapC protein family.</text>
</comment>
<dbReference type="PANTHER" id="PTHR35901">
    <property type="entry name" value="RIBONUCLEASE VAPC3"/>
    <property type="match status" value="1"/>
</dbReference>
<keyword evidence="1 6" id="KW-1277">Toxin-antitoxin system</keyword>
<dbReference type="Gene3D" id="3.40.50.1010">
    <property type="entry name" value="5'-nuclease"/>
    <property type="match status" value="1"/>
</dbReference>
<dbReference type="InterPro" id="IPR051619">
    <property type="entry name" value="TypeII_TA_RNase_PINc/VapC"/>
</dbReference>
<evidence type="ECO:0000256" key="6">
    <source>
        <dbReference type="HAMAP-Rule" id="MF_00265"/>
    </source>
</evidence>
<evidence type="ECO:0000256" key="4">
    <source>
        <dbReference type="ARBA" id="ARBA00022801"/>
    </source>
</evidence>
<reference evidence="9" key="1">
    <citation type="journal article" date="2022" name="ISME J.">
        <title>Genetic and phylogenetic analysis of dissimilatory iodate-reducing bacteria identifies potential niches across the world's oceans.</title>
        <authorList>
            <person name="Reyes-Umana V."/>
            <person name="Henning Z."/>
            <person name="Lee K."/>
            <person name="Barnum T.P."/>
            <person name="Coates J.D."/>
        </authorList>
    </citation>
    <scope>NUCLEOTIDE SEQUENCE [LARGE SCALE GENOMIC DNA]</scope>
    <source>
        <strain evidence="9">IR12</strain>
    </source>
</reference>
<dbReference type="GO" id="GO:0000287">
    <property type="term" value="F:magnesium ion binding"/>
    <property type="evidence" value="ECO:0007669"/>
    <property type="project" value="UniProtKB-UniRule"/>
</dbReference>
<dbReference type="EC" id="3.1.-.-" evidence="6"/>
<name>A0A944HA46_DENI1</name>
<dbReference type="Pfam" id="PF01850">
    <property type="entry name" value="PIN"/>
    <property type="match status" value="1"/>
</dbReference>
<dbReference type="SUPFAM" id="SSF88723">
    <property type="entry name" value="PIN domain-like"/>
    <property type="match status" value="1"/>
</dbReference>
<dbReference type="InterPro" id="IPR029060">
    <property type="entry name" value="PIN-like_dom_sf"/>
</dbReference>
<dbReference type="GO" id="GO:0016787">
    <property type="term" value="F:hydrolase activity"/>
    <property type="evidence" value="ECO:0007669"/>
    <property type="project" value="UniProtKB-KW"/>
</dbReference>
<dbReference type="HAMAP" id="MF_00265">
    <property type="entry name" value="VapC_Nob1"/>
    <property type="match status" value="1"/>
</dbReference>
<accession>A0A944HA46</accession>
<evidence type="ECO:0000256" key="3">
    <source>
        <dbReference type="ARBA" id="ARBA00022723"/>
    </source>
</evidence>
<organism evidence="8 9">
    <name type="scientific">Denitromonas iodatirespirans</name>
    <dbReference type="NCBI Taxonomy" id="2795389"/>
    <lineage>
        <taxon>Bacteria</taxon>
        <taxon>Pseudomonadati</taxon>
        <taxon>Pseudomonadota</taxon>
        <taxon>Betaproteobacteria</taxon>
        <taxon>Rhodocyclales</taxon>
        <taxon>Zoogloeaceae</taxon>
        <taxon>Denitromonas</taxon>
    </lineage>
</organism>
<keyword evidence="9" id="KW-1185">Reference proteome</keyword>
<keyword evidence="5 6" id="KW-0460">Magnesium</keyword>
<keyword evidence="4 6" id="KW-0378">Hydrolase</keyword>
<comment type="function">
    <text evidence="6">Toxic component of a toxin-antitoxin (TA) system. An RNase.</text>
</comment>
<keyword evidence="3 6" id="KW-0479">Metal-binding</keyword>
<dbReference type="GO" id="GO:0004540">
    <property type="term" value="F:RNA nuclease activity"/>
    <property type="evidence" value="ECO:0007669"/>
    <property type="project" value="InterPro"/>
</dbReference>
<keyword evidence="2 6" id="KW-0540">Nuclease</keyword>
<protein>
    <recommendedName>
        <fullName evidence="6">Ribonuclease VapC</fullName>
        <shortName evidence="6">RNase VapC</shortName>
        <ecNumber evidence="6">3.1.-.-</ecNumber>
    </recommendedName>
    <alternativeName>
        <fullName evidence="6">Toxin VapC</fullName>
    </alternativeName>
</protein>
<evidence type="ECO:0000256" key="2">
    <source>
        <dbReference type="ARBA" id="ARBA00022722"/>
    </source>
</evidence>
<comment type="cofactor">
    <cofactor evidence="6">
        <name>Mg(2+)</name>
        <dbReference type="ChEBI" id="CHEBI:18420"/>
    </cofactor>
</comment>
<dbReference type="AlphaFoldDB" id="A0A944HA46"/>
<feature type="domain" description="PIN" evidence="7">
    <location>
        <begin position="4"/>
        <end position="117"/>
    </location>
</feature>
<dbReference type="GO" id="GO:0090729">
    <property type="term" value="F:toxin activity"/>
    <property type="evidence" value="ECO:0007669"/>
    <property type="project" value="UniProtKB-KW"/>
</dbReference>
<dbReference type="PANTHER" id="PTHR35901:SF1">
    <property type="entry name" value="EXONUCLEASE VAPC9"/>
    <property type="match status" value="1"/>
</dbReference>
<evidence type="ECO:0000256" key="1">
    <source>
        <dbReference type="ARBA" id="ARBA00022649"/>
    </source>
</evidence>
<dbReference type="Proteomes" id="UP000694660">
    <property type="component" value="Unassembled WGS sequence"/>
</dbReference>
<evidence type="ECO:0000313" key="9">
    <source>
        <dbReference type="Proteomes" id="UP000694660"/>
    </source>
</evidence>
<evidence type="ECO:0000313" key="8">
    <source>
        <dbReference type="EMBL" id="MBT0963909.1"/>
    </source>
</evidence>
<sequence length="141" mass="15571">MRWVVDASVAAKWFAPEPDAEAAQRILGHELYAPDLLFAEVANILWKKQRRGELADEVPEIAARMLLGIGVHASPCADLMPEASALAARLDHPAYDCFYLALAVRHGIAMVTADRRLVARCQQPDAADLQQFVRPLAAFEH</sequence>
<dbReference type="InterPro" id="IPR044153">
    <property type="entry name" value="PIN_Pae0151-like"/>
</dbReference>
<gene>
    <name evidence="6" type="primary">vapC</name>
    <name evidence="8" type="ORF">I8J34_22245</name>
</gene>
<evidence type="ECO:0000256" key="5">
    <source>
        <dbReference type="ARBA" id="ARBA00022842"/>
    </source>
</evidence>
<evidence type="ECO:0000259" key="7">
    <source>
        <dbReference type="Pfam" id="PF01850"/>
    </source>
</evidence>
<comment type="caution">
    <text evidence="8">The sequence shown here is derived from an EMBL/GenBank/DDBJ whole genome shotgun (WGS) entry which is preliminary data.</text>
</comment>
<dbReference type="RefSeq" id="WP_214363835.1">
    <property type="nucleotide sequence ID" value="NZ_JAEKFT010000042.1"/>
</dbReference>
<dbReference type="CDD" id="cd09873">
    <property type="entry name" value="PIN_Pae0151-like"/>
    <property type="match status" value="1"/>
</dbReference>